<keyword evidence="2" id="KW-0853">WD repeat</keyword>
<dbReference type="SMART" id="SM00320">
    <property type="entry name" value="WD40"/>
    <property type="match status" value="5"/>
</dbReference>
<dbReference type="PANTHER" id="PTHR15622">
    <property type="entry name" value="WD40 REPEAT PROTEIN"/>
    <property type="match status" value="1"/>
</dbReference>
<name>A0A0P6X581_9CHLR</name>
<feature type="compositionally biased region" description="Low complexity" evidence="3">
    <location>
        <begin position="52"/>
        <end position="72"/>
    </location>
</feature>
<gene>
    <name evidence="5" type="ORF">ADM99_00565</name>
</gene>
<dbReference type="SUPFAM" id="SSF82171">
    <property type="entry name" value="DPP6 N-terminal domain-like"/>
    <property type="match status" value="1"/>
</dbReference>
<evidence type="ECO:0000256" key="3">
    <source>
        <dbReference type="SAM" id="MobiDB-lite"/>
    </source>
</evidence>
<comment type="caution">
    <text evidence="5">The sequence shown here is derived from an EMBL/GenBank/DDBJ whole genome shotgun (WGS) entry which is preliminary data.</text>
</comment>
<dbReference type="GO" id="GO:0000209">
    <property type="term" value="P:protein polyubiquitination"/>
    <property type="evidence" value="ECO:0007669"/>
    <property type="project" value="TreeGrafter"/>
</dbReference>
<evidence type="ECO:0000256" key="1">
    <source>
        <dbReference type="ARBA" id="ARBA00022786"/>
    </source>
</evidence>
<dbReference type="PROSITE" id="PS51257">
    <property type="entry name" value="PROKAR_LIPOPROTEIN"/>
    <property type="match status" value="1"/>
</dbReference>
<dbReference type="InterPro" id="IPR015943">
    <property type="entry name" value="WD40/YVTN_repeat-like_dom_sf"/>
</dbReference>
<keyword evidence="4" id="KW-0732">Signal</keyword>
<dbReference type="RefSeq" id="WP_062420647.1">
    <property type="nucleotide sequence ID" value="NZ_BBYA01000003.1"/>
</dbReference>
<dbReference type="SUPFAM" id="SSF50969">
    <property type="entry name" value="YVTN repeat-like/Quinoprotein amine dehydrogenase"/>
    <property type="match status" value="1"/>
</dbReference>
<proteinExistence type="predicted"/>
<keyword evidence="1" id="KW-0833">Ubl conjugation pathway</keyword>
<dbReference type="OrthoDB" id="134501at2"/>
<dbReference type="InterPro" id="IPR051983">
    <property type="entry name" value="WSB_SOCS-box_domain"/>
</dbReference>
<accession>A0A0P6X581</accession>
<dbReference type="PANTHER" id="PTHR15622:SF2">
    <property type="entry name" value="U4_U6 SMALL NUCLEAR RIBONUCLEOPROTEIN PRP4"/>
    <property type="match status" value="1"/>
</dbReference>
<feature type="chain" id="PRO_5006132843" evidence="4">
    <location>
        <begin position="28"/>
        <end position="748"/>
    </location>
</feature>
<evidence type="ECO:0000313" key="6">
    <source>
        <dbReference type="Proteomes" id="UP000050430"/>
    </source>
</evidence>
<organism evidence="5 6">
    <name type="scientific">Leptolinea tardivitalis</name>
    <dbReference type="NCBI Taxonomy" id="229920"/>
    <lineage>
        <taxon>Bacteria</taxon>
        <taxon>Bacillati</taxon>
        <taxon>Chloroflexota</taxon>
        <taxon>Anaerolineae</taxon>
        <taxon>Anaerolineales</taxon>
        <taxon>Anaerolineaceae</taxon>
        <taxon>Leptolinea</taxon>
    </lineage>
</organism>
<dbReference type="InterPro" id="IPR011044">
    <property type="entry name" value="Quino_amine_DH_bsu"/>
</dbReference>
<evidence type="ECO:0000256" key="4">
    <source>
        <dbReference type="SAM" id="SignalP"/>
    </source>
</evidence>
<reference evidence="5 6" key="1">
    <citation type="submission" date="2015-07" db="EMBL/GenBank/DDBJ databases">
        <title>Genome sequence of Leptolinea tardivitalis DSM 16556.</title>
        <authorList>
            <person name="Hemp J."/>
            <person name="Ward L.M."/>
            <person name="Pace L.A."/>
            <person name="Fischer W.W."/>
        </authorList>
    </citation>
    <scope>NUCLEOTIDE SEQUENCE [LARGE SCALE GENOMIC DNA]</scope>
    <source>
        <strain evidence="5 6">YMTK-2</strain>
    </source>
</reference>
<dbReference type="STRING" id="229920.ADM99_00565"/>
<protein>
    <submittedName>
        <fullName evidence="5">Uncharacterized protein</fullName>
    </submittedName>
</protein>
<dbReference type="InterPro" id="IPR001680">
    <property type="entry name" value="WD40_rpt"/>
</dbReference>
<evidence type="ECO:0000256" key="2">
    <source>
        <dbReference type="PROSITE-ProRule" id="PRU00221"/>
    </source>
</evidence>
<keyword evidence="6" id="KW-1185">Reference proteome</keyword>
<evidence type="ECO:0000313" key="5">
    <source>
        <dbReference type="EMBL" id="KPL75140.1"/>
    </source>
</evidence>
<sequence>MTPGKMAPKHRRFPLFFHLLLLPVLIASCTGSPQQPTPAPVTGFTNTPIQATPPVSTETPAPTPTPTLSLPVGIGTPIPETSLKIGDTTRGYPVELARWGKGTIYQMQITPDNRYIVLGMTSGVYLYDLATMQEAAYFNDKNLAGKYLDISPDGRYLAAAPSDRGGNVYDLSTKKYLFSLNDFNTPPNDYDYGKPHFAFTPDGKYLACILIDSYTIQYFSLPDGNPAGNINPPSGDPTVSLVFSGDGSTVSIISRDQLMQYDTTSKENTFNSTYDDLNGYTVSKDHSIIALNELNKIEFIDIKTGKSKFTIPAQIELNPPVNKRPLYRQVEISPDNNFAAVITNNWQVCPLVLKTRSSLPCLPYENYYVYFSIQFSPDSRWLVTTSFSGISWWDTSTWKMVHNIPRASSVAKKAYFSPDGSTFLSFQHTDNIGEPSINKYSILNQTENSAFFVDPNPVGSILIKDTYNYPNNLILADTRSPFFSESARNVSSSLLISGNNSYLSWIRPDNGKQVALSILPFTGSHAIEASSPDTRKVGLAFGETEQLNILAANVEDLSANGAAGSSINFKNMVLNDQSGFPCSSLSISNTGLAACSIKSNGSTWIEFWSIDTGKNTGTIVDDSDMIALSPDGTRIASLDISQYLLRVDDITNPSDISEIKKIEIKPWYINVYSPEITVMVFSPDGNSLVLGHDNGDIQYVDISTGEKGLLLQGHVDEITGLVFSPDGKVLYSSSYDGTIRVWGMKPKN</sequence>
<feature type="region of interest" description="Disordered" evidence="3">
    <location>
        <begin position="35"/>
        <end position="73"/>
    </location>
</feature>
<dbReference type="EMBL" id="LGCK01000001">
    <property type="protein sequence ID" value="KPL75140.1"/>
    <property type="molecule type" value="Genomic_DNA"/>
</dbReference>
<dbReference type="Proteomes" id="UP000050430">
    <property type="component" value="Unassembled WGS sequence"/>
</dbReference>
<dbReference type="Pfam" id="PF00400">
    <property type="entry name" value="WD40"/>
    <property type="match status" value="1"/>
</dbReference>
<dbReference type="Gene3D" id="2.130.10.10">
    <property type="entry name" value="YVTN repeat-like/Quinoprotein amine dehydrogenase"/>
    <property type="match status" value="3"/>
</dbReference>
<dbReference type="PATRIC" id="fig|229920.5.peg.3246"/>
<feature type="signal peptide" evidence="4">
    <location>
        <begin position="1"/>
        <end position="27"/>
    </location>
</feature>
<dbReference type="PROSITE" id="PS50294">
    <property type="entry name" value="WD_REPEATS_REGION"/>
    <property type="match status" value="1"/>
</dbReference>
<dbReference type="AlphaFoldDB" id="A0A0P6X581"/>
<feature type="repeat" description="WD" evidence="2">
    <location>
        <begin position="711"/>
        <end position="748"/>
    </location>
</feature>
<dbReference type="PROSITE" id="PS50082">
    <property type="entry name" value="WD_REPEATS_2"/>
    <property type="match status" value="1"/>
</dbReference>